<keyword evidence="1" id="KW-1133">Transmembrane helix</keyword>
<organism evidence="3 4">
    <name type="scientific">Paractinoplanes atraurantiacus</name>
    <dbReference type="NCBI Taxonomy" id="1036182"/>
    <lineage>
        <taxon>Bacteria</taxon>
        <taxon>Bacillati</taxon>
        <taxon>Actinomycetota</taxon>
        <taxon>Actinomycetes</taxon>
        <taxon>Micromonosporales</taxon>
        <taxon>Micromonosporaceae</taxon>
        <taxon>Paractinoplanes</taxon>
    </lineage>
</organism>
<dbReference type="InterPro" id="IPR000772">
    <property type="entry name" value="Ricin_B_lectin"/>
</dbReference>
<dbReference type="Gene3D" id="2.80.10.50">
    <property type="match status" value="2"/>
</dbReference>
<keyword evidence="4" id="KW-1185">Reference proteome</keyword>
<dbReference type="InterPro" id="IPR035992">
    <property type="entry name" value="Ricin_B-like_lectins"/>
</dbReference>
<feature type="domain" description="Ricin B lectin" evidence="2">
    <location>
        <begin position="158"/>
        <end position="309"/>
    </location>
</feature>
<evidence type="ECO:0000256" key="1">
    <source>
        <dbReference type="SAM" id="Phobius"/>
    </source>
</evidence>
<evidence type="ECO:0000259" key="2">
    <source>
        <dbReference type="SMART" id="SM00458"/>
    </source>
</evidence>
<accession>A0A285K3A6</accession>
<name>A0A285K3A6_9ACTN</name>
<dbReference type="Pfam" id="PF00652">
    <property type="entry name" value="Ricin_B_lectin"/>
    <property type="match status" value="1"/>
</dbReference>
<evidence type="ECO:0000313" key="3">
    <source>
        <dbReference type="EMBL" id="SNY66507.1"/>
    </source>
</evidence>
<evidence type="ECO:0000313" key="4">
    <source>
        <dbReference type="Proteomes" id="UP000219612"/>
    </source>
</evidence>
<dbReference type="CDD" id="cd00161">
    <property type="entry name" value="beta-trefoil_Ricin-like"/>
    <property type="match status" value="1"/>
</dbReference>
<proteinExistence type="predicted"/>
<dbReference type="GO" id="GO:0030246">
    <property type="term" value="F:carbohydrate binding"/>
    <property type="evidence" value="ECO:0007669"/>
    <property type="project" value="UniProtKB-KW"/>
</dbReference>
<keyword evidence="1" id="KW-0812">Transmembrane</keyword>
<dbReference type="SMART" id="SM00458">
    <property type="entry name" value="RICIN"/>
    <property type="match status" value="2"/>
</dbReference>
<dbReference type="PROSITE" id="PS50231">
    <property type="entry name" value="RICIN_B_LECTIN"/>
    <property type="match status" value="2"/>
</dbReference>
<protein>
    <submittedName>
        <fullName evidence="3">Ricin-type beta-trefoil lectin domain-containing protein</fullName>
    </submittedName>
</protein>
<gene>
    <name evidence="3" type="ORF">SAMN05421748_13054</name>
</gene>
<feature type="domain" description="Ricin B lectin" evidence="2">
    <location>
        <begin position="321"/>
        <end position="491"/>
    </location>
</feature>
<keyword evidence="1" id="KW-0472">Membrane</keyword>
<dbReference type="SUPFAM" id="SSF50370">
    <property type="entry name" value="Ricin B-like lectins"/>
    <property type="match status" value="1"/>
</dbReference>
<dbReference type="EMBL" id="OBDY01000030">
    <property type="protein sequence ID" value="SNY66507.1"/>
    <property type="molecule type" value="Genomic_DNA"/>
</dbReference>
<keyword evidence="3" id="KW-0430">Lectin</keyword>
<dbReference type="AlphaFoldDB" id="A0A285K3A6"/>
<reference evidence="3 4" key="1">
    <citation type="submission" date="2017-09" db="EMBL/GenBank/DDBJ databases">
        <authorList>
            <person name="Ehlers B."/>
            <person name="Leendertz F.H."/>
        </authorList>
    </citation>
    <scope>NUCLEOTIDE SEQUENCE [LARGE SCALE GENOMIC DNA]</scope>
    <source>
        <strain evidence="3 4">CGMCC 4.6857</strain>
    </source>
</reference>
<dbReference type="Proteomes" id="UP000219612">
    <property type="component" value="Unassembled WGS sequence"/>
</dbReference>
<feature type="transmembrane region" description="Helical" evidence="1">
    <location>
        <begin position="12"/>
        <end position="34"/>
    </location>
</feature>
<sequence length="506" mass="54090">MRMPRTDERGSIPMALLIITIVLAMSAAIAPVVIRQITSTRNLQDRNSALNAAQAGMDMMMAKVRAAAKMTDEGVNSGLLENLPGCTLSGDAMVPGTTESLKYAVSLAYFDQESKPLSCPPNSVPTTAKVTSIGTSRQVNRTLTATYVFTTSNTNIPGGQLRIDSVPATVTGTQCIDAGPDRSPVAGTAVTMKACNGSSEQQFGYTADLYLKLINSESSDNNAPYGMCLDAGATHKSGNPIVFGPCPQTRTARYQWALDGSSRFNTTNLSTGKADTSLCMNVTTPSSTGGGVSLNNCTATSTKNIWRSGAGVGTGMAGDNTAQLVNYAQFSRCLDVTDQSYDSSYMIAWFCKQSPDGVVDWNQRWVHPVPTPPAVYKTGNIVVTFLRSGQQNDKYYNKPLCLKSPRSTASSAYTTVVLCDTVAKQAPPELQWTVYHDTGDYGTSYRIKDSAGYCLTPTDQNAKPLDVHKDGTSKVKVAVCNSSELQKWNAPANISNPTPLTDLVEK</sequence>